<comment type="caution">
    <text evidence="9">The sequence shown here is derived from an EMBL/GenBank/DDBJ whole genome shotgun (WGS) entry which is preliminary data.</text>
</comment>
<dbReference type="InterPro" id="IPR001128">
    <property type="entry name" value="Cyt_P450"/>
</dbReference>
<name>A0A7W9THT8_9ACTN</name>
<dbReference type="PRINTS" id="PR00385">
    <property type="entry name" value="P450"/>
</dbReference>
<evidence type="ECO:0000256" key="1">
    <source>
        <dbReference type="ARBA" id="ARBA00010617"/>
    </source>
</evidence>
<proteinExistence type="inferred from homology"/>
<keyword evidence="2 7" id="KW-0349">Heme</keyword>
<gene>
    <name evidence="9" type="ORF">HNR57_006915</name>
</gene>
<dbReference type="RefSeq" id="WP_184566367.1">
    <property type="nucleotide sequence ID" value="NZ_BAAARS010000012.1"/>
</dbReference>
<evidence type="ECO:0000256" key="2">
    <source>
        <dbReference type="ARBA" id="ARBA00022617"/>
    </source>
</evidence>
<evidence type="ECO:0000313" key="10">
    <source>
        <dbReference type="Proteomes" id="UP000591537"/>
    </source>
</evidence>
<dbReference type="PRINTS" id="PR00359">
    <property type="entry name" value="BP450"/>
</dbReference>
<dbReference type="GO" id="GO:0005506">
    <property type="term" value="F:iron ion binding"/>
    <property type="evidence" value="ECO:0007669"/>
    <property type="project" value="InterPro"/>
</dbReference>
<evidence type="ECO:0000313" key="9">
    <source>
        <dbReference type="EMBL" id="MBB6080964.1"/>
    </source>
</evidence>
<keyword evidence="4 7" id="KW-0560">Oxidoreductase</keyword>
<dbReference type="GO" id="GO:0004497">
    <property type="term" value="F:monooxygenase activity"/>
    <property type="evidence" value="ECO:0007669"/>
    <property type="project" value="UniProtKB-KW"/>
</dbReference>
<evidence type="ECO:0000256" key="4">
    <source>
        <dbReference type="ARBA" id="ARBA00023002"/>
    </source>
</evidence>
<dbReference type="Gene3D" id="1.10.630.10">
    <property type="entry name" value="Cytochrome P450"/>
    <property type="match status" value="1"/>
</dbReference>
<dbReference type="InterPro" id="IPR036396">
    <property type="entry name" value="Cyt_P450_sf"/>
</dbReference>
<dbReference type="GO" id="GO:0016705">
    <property type="term" value="F:oxidoreductase activity, acting on paired donors, with incorporation or reduction of molecular oxygen"/>
    <property type="evidence" value="ECO:0007669"/>
    <property type="project" value="InterPro"/>
</dbReference>
<dbReference type="Proteomes" id="UP000591537">
    <property type="component" value="Unassembled WGS sequence"/>
</dbReference>
<dbReference type="FunFam" id="1.10.630.10:FF:000018">
    <property type="entry name" value="Cytochrome P450 monooxygenase"/>
    <property type="match status" value="1"/>
</dbReference>
<evidence type="ECO:0000259" key="8">
    <source>
        <dbReference type="PROSITE" id="PS50206"/>
    </source>
</evidence>
<evidence type="ECO:0000256" key="6">
    <source>
        <dbReference type="ARBA" id="ARBA00023033"/>
    </source>
</evidence>
<dbReference type="PANTHER" id="PTHR46696">
    <property type="entry name" value="P450, PUTATIVE (EUROFUNG)-RELATED"/>
    <property type="match status" value="1"/>
</dbReference>
<dbReference type="EMBL" id="JACHGV010000015">
    <property type="protein sequence ID" value="MBB6080964.1"/>
    <property type="molecule type" value="Genomic_DNA"/>
</dbReference>
<dbReference type="InterPro" id="IPR017972">
    <property type="entry name" value="Cyt_P450_CS"/>
</dbReference>
<reference evidence="9 10" key="1">
    <citation type="submission" date="2020-08" db="EMBL/GenBank/DDBJ databases">
        <title>Genomic Encyclopedia of Type Strains, Phase IV (KMG-IV): sequencing the most valuable type-strain genomes for metagenomic binning, comparative biology and taxonomic classification.</title>
        <authorList>
            <person name="Goeker M."/>
        </authorList>
    </citation>
    <scope>NUCLEOTIDE SEQUENCE [LARGE SCALE GENOMIC DNA]</scope>
    <source>
        <strain evidence="9 10">DSM 43350</strain>
    </source>
</reference>
<evidence type="ECO:0000256" key="5">
    <source>
        <dbReference type="ARBA" id="ARBA00023004"/>
    </source>
</evidence>
<keyword evidence="10" id="KW-1185">Reference proteome</keyword>
<organism evidence="9 10">
    <name type="scientific">Streptomyces paradoxus</name>
    <dbReference type="NCBI Taxonomy" id="66375"/>
    <lineage>
        <taxon>Bacteria</taxon>
        <taxon>Bacillati</taxon>
        <taxon>Actinomycetota</taxon>
        <taxon>Actinomycetes</taxon>
        <taxon>Kitasatosporales</taxon>
        <taxon>Streptomycetaceae</taxon>
        <taxon>Streptomyces</taxon>
    </lineage>
</organism>
<evidence type="ECO:0000256" key="7">
    <source>
        <dbReference type="RuleBase" id="RU000461"/>
    </source>
</evidence>
<dbReference type="InterPro" id="IPR001763">
    <property type="entry name" value="Rhodanese-like_dom"/>
</dbReference>
<dbReference type="PROSITE" id="PS00086">
    <property type="entry name" value="CYTOCHROME_P450"/>
    <property type="match status" value="1"/>
</dbReference>
<comment type="similarity">
    <text evidence="1 7">Belongs to the cytochrome P450 family.</text>
</comment>
<dbReference type="Pfam" id="PF00067">
    <property type="entry name" value="p450"/>
    <property type="match status" value="2"/>
</dbReference>
<dbReference type="SUPFAM" id="SSF48264">
    <property type="entry name" value="Cytochrome P450"/>
    <property type="match status" value="1"/>
</dbReference>
<protein>
    <submittedName>
        <fullName evidence="9">Cytochrome P450</fullName>
    </submittedName>
</protein>
<evidence type="ECO:0000256" key="3">
    <source>
        <dbReference type="ARBA" id="ARBA00022723"/>
    </source>
</evidence>
<accession>A0A7W9THT8</accession>
<keyword evidence="5 7" id="KW-0408">Iron</keyword>
<keyword evidence="3 7" id="KW-0479">Metal-binding</keyword>
<feature type="domain" description="Rhodanese" evidence="8">
    <location>
        <begin position="28"/>
        <end position="55"/>
    </location>
</feature>
<dbReference type="PROSITE" id="PS50206">
    <property type="entry name" value="RHODANESE_3"/>
    <property type="match status" value="1"/>
</dbReference>
<dbReference type="PANTHER" id="PTHR46696:SF1">
    <property type="entry name" value="CYTOCHROME P450 YJIB-RELATED"/>
    <property type="match status" value="1"/>
</dbReference>
<dbReference type="AlphaFoldDB" id="A0A7W9THT8"/>
<dbReference type="GO" id="GO:0020037">
    <property type="term" value="F:heme binding"/>
    <property type="evidence" value="ECO:0007669"/>
    <property type="project" value="InterPro"/>
</dbReference>
<keyword evidence="6 7" id="KW-0503">Monooxygenase</keyword>
<sequence>MELATCPEDQLFRLDPRALDVNGEGVRLREAGRLVPAVLDGGIRVWATGHLPVAAAILGGRQFRKHPQHWADLQAGRITDAPGVLEFALMPGMLNEDGARHRELRGLVSKAFTLRRVESLRPRIDTIVGELIAELAQTDPQEFVDLRRHFAFPLPMRIICELFGLDYSASDDLARHYKAIHDGRSGKADIDAGRAGVVRIITGLIAERRRQPGDDLTSALIAATDGEGAVLDDELLLLTLMMFLFAGHETTQSLLVNALKALVDHPEQLELVRSGAVSIDSVVEETLRWASPINTLLFRYAAEDVVVGGVPVKKGDAIALCIAASGRDDEAFGPTADQFDAARQTLVQHVAFGHGAHYCIGAPLARLMARTALAAFTETFDFDQTGAPAAEPVSTYASNSLNLLAGRLRLRHPVSTAA</sequence>
<dbReference type="InterPro" id="IPR002397">
    <property type="entry name" value="Cyt_P450_B"/>
</dbReference>